<keyword evidence="10" id="KW-0812">Transmembrane</keyword>
<evidence type="ECO:0000256" key="2">
    <source>
        <dbReference type="ARBA" id="ARBA00004635"/>
    </source>
</evidence>
<dbReference type="Pfam" id="PF25876">
    <property type="entry name" value="HH_MFP_RND"/>
    <property type="match status" value="1"/>
</dbReference>
<evidence type="ECO:0000256" key="4">
    <source>
        <dbReference type="ARBA" id="ARBA00022475"/>
    </source>
</evidence>
<dbReference type="Gene3D" id="1.10.287.470">
    <property type="entry name" value="Helix hairpin bin"/>
    <property type="match status" value="1"/>
</dbReference>
<comment type="subcellular location">
    <subcellularLocation>
        <location evidence="1">Cell inner membrane</location>
    </subcellularLocation>
    <subcellularLocation>
        <location evidence="2">Membrane</location>
        <topology evidence="2">Lipid-anchor</topology>
    </subcellularLocation>
</comment>
<dbReference type="Gene3D" id="2.40.30.170">
    <property type="match status" value="1"/>
</dbReference>
<dbReference type="InterPro" id="IPR058637">
    <property type="entry name" value="YknX-like_C"/>
</dbReference>
<feature type="transmembrane region" description="Helical" evidence="10">
    <location>
        <begin position="15"/>
        <end position="32"/>
    </location>
</feature>
<comment type="similarity">
    <text evidence="3">Belongs to the membrane fusion protein (MFP) (TC 8.A.1) family.</text>
</comment>
<proteinExistence type="inferred from homology"/>
<dbReference type="NCBIfam" id="NF008589">
    <property type="entry name" value="PRK11556.1"/>
    <property type="match status" value="1"/>
</dbReference>
<feature type="domain" description="Multidrug resistance protein MdtA-like alpha-helical hairpin" evidence="11">
    <location>
        <begin position="126"/>
        <end position="195"/>
    </location>
</feature>
<dbReference type="InterPro" id="IPR058624">
    <property type="entry name" value="MdtA-like_HH"/>
</dbReference>
<feature type="domain" description="Multidrug resistance protein MdtA-like barrel-sandwich hybrid" evidence="12">
    <location>
        <begin position="85"/>
        <end position="228"/>
    </location>
</feature>
<dbReference type="InterPro" id="IPR058625">
    <property type="entry name" value="MdtA-like_BSH"/>
</dbReference>
<keyword evidence="7 10" id="KW-0472">Membrane</keyword>
<evidence type="ECO:0000256" key="6">
    <source>
        <dbReference type="ARBA" id="ARBA00023054"/>
    </source>
</evidence>
<evidence type="ECO:0000259" key="14">
    <source>
        <dbReference type="Pfam" id="PF25989"/>
    </source>
</evidence>
<feature type="coiled-coil region" evidence="8">
    <location>
        <begin position="126"/>
        <end position="191"/>
    </location>
</feature>
<dbReference type="InterPro" id="IPR058626">
    <property type="entry name" value="MdtA-like_b-barrel"/>
</dbReference>
<dbReference type="SUPFAM" id="SSF111369">
    <property type="entry name" value="HlyD-like secretion proteins"/>
    <property type="match status" value="1"/>
</dbReference>
<evidence type="ECO:0000259" key="11">
    <source>
        <dbReference type="Pfam" id="PF25876"/>
    </source>
</evidence>
<evidence type="ECO:0000256" key="10">
    <source>
        <dbReference type="SAM" id="Phobius"/>
    </source>
</evidence>
<dbReference type="EMBL" id="PIYS01000003">
    <property type="protein sequence ID" value="PKF72828.1"/>
    <property type="molecule type" value="Genomic_DNA"/>
</dbReference>
<dbReference type="Pfam" id="PF25944">
    <property type="entry name" value="Beta-barrel_RND"/>
    <property type="match status" value="1"/>
</dbReference>
<evidence type="ECO:0000256" key="7">
    <source>
        <dbReference type="ARBA" id="ARBA00023136"/>
    </source>
</evidence>
<feature type="domain" description="Multidrug resistance protein MdtA-like beta-barrel" evidence="13">
    <location>
        <begin position="232"/>
        <end position="313"/>
    </location>
</feature>
<keyword evidence="6 8" id="KW-0175">Coiled coil</keyword>
<organism evidence="15 16">
    <name type="scientific">Pseudomonas fluvialis</name>
    <dbReference type="NCBI Taxonomy" id="1793966"/>
    <lineage>
        <taxon>Bacteria</taxon>
        <taxon>Pseudomonadati</taxon>
        <taxon>Pseudomonadota</taxon>
        <taxon>Gammaproteobacteria</taxon>
        <taxon>Pseudomonadales</taxon>
        <taxon>Pseudomonadaceae</taxon>
        <taxon>Pseudomonas</taxon>
    </lineage>
</organism>
<dbReference type="PANTHER" id="PTHR30469:SF12">
    <property type="entry name" value="MULTIDRUG RESISTANCE PROTEIN MDTA"/>
    <property type="match status" value="1"/>
</dbReference>
<accession>A0A2I0CU30</accession>
<comment type="caution">
    <text evidence="15">The sequence shown here is derived from an EMBL/GenBank/DDBJ whole genome shotgun (WGS) entry which is preliminary data.</text>
</comment>
<dbReference type="GO" id="GO:1990281">
    <property type="term" value="C:efflux pump complex"/>
    <property type="evidence" value="ECO:0007669"/>
    <property type="project" value="TreeGrafter"/>
</dbReference>
<evidence type="ECO:0000259" key="12">
    <source>
        <dbReference type="Pfam" id="PF25917"/>
    </source>
</evidence>
<dbReference type="AlphaFoldDB" id="A0A2I0CU30"/>
<dbReference type="InterPro" id="IPR006143">
    <property type="entry name" value="RND_pump_MFP"/>
</dbReference>
<dbReference type="PANTHER" id="PTHR30469">
    <property type="entry name" value="MULTIDRUG RESISTANCE PROTEIN MDTA"/>
    <property type="match status" value="1"/>
</dbReference>
<dbReference type="Pfam" id="PF25989">
    <property type="entry name" value="YknX_C"/>
    <property type="match status" value="1"/>
</dbReference>
<evidence type="ECO:0000256" key="3">
    <source>
        <dbReference type="ARBA" id="ARBA00009477"/>
    </source>
</evidence>
<name>A0A2I0CU30_9PSED</name>
<evidence type="ECO:0000313" key="16">
    <source>
        <dbReference type="Proteomes" id="UP000242861"/>
    </source>
</evidence>
<keyword evidence="4" id="KW-1003">Cell membrane</keyword>
<dbReference type="RefSeq" id="WP_101192783.1">
    <property type="nucleotide sequence ID" value="NZ_PIYS01000003.1"/>
</dbReference>
<keyword evidence="5" id="KW-0997">Cell inner membrane</keyword>
<evidence type="ECO:0000256" key="9">
    <source>
        <dbReference type="SAM" id="MobiDB-lite"/>
    </source>
</evidence>
<keyword evidence="10" id="KW-1133">Transmembrane helix</keyword>
<dbReference type="GO" id="GO:0015562">
    <property type="term" value="F:efflux transmembrane transporter activity"/>
    <property type="evidence" value="ECO:0007669"/>
    <property type="project" value="TreeGrafter"/>
</dbReference>
<evidence type="ECO:0000256" key="1">
    <source>
        <dbReference type="ARBA" id="ARBA00004533"/>
    </source>
</evidence>
<dbReference type="NCBIfam" id="TIGR01730">
    <property type="entry name" value="RND_mfp"/>
    <property type="match status" value="1"/>
</dbReference>
<evidence type="ECO:0000313" key="15">
    <source>
        <dbReference type="EMBL" id="PKF72828.1"/>
    </source>
</evidence>
<evidence type="ECO:0000256" key="5">
    <source>
        <dbReference type="ARBA" id="ARBA00022519"/>
    </source>
</evidence>
<protein>
    <submittedName>
        <fullName evidence="15">Multidrug transporter subunit MdtA</fullName>
    </submittedName>
</protein>
<dbReference type="Gene3D" id="2.40.420.20">
    <property type="match status" value="1"/>
</dbReference>
<sequence>MPASSAFPLSIVRRYWPWLVLLILLGGAFFWWQGKGSGAPAGGPGMGPGMGRGAWGGVTPVRVATVSQGDFAVYLKALGTVSALNTVSVRSRVAGELVELGFSEGQTVQQGQLLARIDPRPYAVAVQQAEGALAQTQAQLRNAEQELRRYQQLAEDDSIARQTLDSQRALVEQYRGQLKSSQASLAEARLNLQFTRISAPLSGRAGLRQVDVGNLVGANDSTPLLTITQTQPIAVQFTLAESLLPQLIEAVRAGQRLPVEAWDRSEQQRLASGELLSMDNQIDATTGTLRFKAQFANQDEHLLPNQFVNVRVLARTLKDSLLLPVAAVQFGNQGNFVFVVKDQQVSLRAVEVGPSDERHSVILSGLSVGEQVVLEGTDRLKDGARVEVVEGLSKPASEAAPGPRPGQGEGAGRGPRG</sequence>
<feature type="compositionally biased region" description="Gly residues" evidence="9">
    <location>
        <begin position="405"/>
        <end position="417"/>
    </location>
</feature>
<reference evidence="16" key="1">
    <citation type="submission" date="2017-12" db="EMBL/GenBank/DDBJ databases">
        <authorList>
            <person name="Yu X.-Y."/>
        </authorList>
    </citation>
    <scope>NUCLEOTIDE SEQUENCE [LARGE SCALE GENOMIC DNA]</scope>
    <source>
        <strain evidence="16">ZYSR67-Z</strain>
    </source>
</reference>
<dbReference type="Pfam" id="PF25917">
    <property type="entry name" value="BSH_RND"/>
    <property type="match status" value="1"/>
</dbReference>
<dbReference type="Gene3D" id="2.40.50.100">
    <property type="match status" value="1"/>
</dbReference>
<gene>
    <name evidence="15" type="ORF">CW360_02200</name>
</gene>
<evidence type="ECO:0000259" key="13">
    <source>
        <dbReference type="Pfam" id="PF25944"/>
    </source>
</evidence>
<dbReference type="Proteomes" id="UP000242861">
    <property type="component" value="Unassembled WGS sequence"/>
</dbReference>
<feature type="region of interest" description="Disordered" evidence="9">
    <location>
        <begin position="391"/>
        <end position="417"/>
    </location>
</feature>
<feature type="domain" description="YknX-like C-terminal permuted SH3-like" evidence="14">
    <location>
        <begin position="322"/>
        <end position="388"/>
    </location>
</feature>
<evidence type="ECO:0000256" key="8">
    <source>
        <dbReference type="SAM" id="Coils"/>
    </source>
</evidence>